<dbReference type="SMART" id="SM00283">
    <property type="entry name" value="MA"/>
    <property type="match status" value="1"/>
</dbReference>
<protein>
    <submittedName>
        <fullName evidence="8">Methyl-accepting chemotaxis protein</fullName>
    </submittedName>
</protein>
<dbReference type="SUPFAM" id="SSF58104">
    <property type="entry name" value="Methyl-accepting chemotaxis protein (MCP) signaling domain"/>
    <property type="match status" value="1"/>
</dbReference>
<gene>
    <name evidence="8" type="ORF">CWO07_25765</name>
</gene>
<feature type="transmembrane region" description="Helical" evidence="6">
    <location>
        <begin position="196"/>
        <end position="215"/>
    </location>
</feature>
<reference evidence="8 9" key="1">
    <citation type="submission" date="2017-11" db="EMBL/GenBank/DDBJ databases">
        <title>Population delineation of vibrios coincides with oyster pathogenicity.</title>
        <authorList>
            <person name="Bruto M."/>
            <person name="Labreuche Y."/>
            <person name="James A."/>
            <person name="Piel D."/>
            <person name="Chenivesse S."/>
            <person name="Petton B."/>
            <person name="Polz M.F."/>
            <person name="Le Roux F."/>
        </authorList>
    </citation>
    <scope>NUCLEOTIDE SEQUENCE [LARGE SCALE GENOMIC DNA]</scope>
    <source>
        <strain evidence="8 9">FF_144</strain>
    </source>
</reference>
<dbReference type="InterPro" id="IPR047347">
    <property type="entry name" value="YvaQ-like_sensor"/>
</dbReference>
<dbReference type="Gene3D" id="1.10.287.950">
    <property type="entry name" value="Methyl-accepting chemotaxis protein"/>
    <property type="match status" value="1"/>
</dbReference>
<sequence>MLDNLSKLTIKARLATGFGTTLFLMMLLTVLGIQKVNFIDETLTEITDVNSLKQRYAINYRGSVHDRAITIRDIAIARTSQEISLLEQEVKELEAFYRESEAQMNQMRSQGEVFTADEQRILTKIDKVQQYSLPLIDEIIKDKKSGTVMTDSILDSARPAFIQWLAAINEFIDYQEKQSQRLTSEARIVAGDFQQLMLLLTAIALGVSLFVGFIIERSFRSSLGGEPWEISEMIKTISEGNLSQRFVKPEEAVGIYRSLITLNDKVSTVIKSSRGISTHVAMSAEQLTGMTVNTANNAQHELTLVEEISNAISELSSTSKEVTSNAVYAEQEAKKAIDNVFKGNQTLEESIELTHKINDSVKQTASMIVDLKTNAMDIGEVTSVISTISDQTNLLALNAAIEAARAGEYGRGFAVVADEVRNLASKTQDSTKSIQEIITKLQAQSEKANDNMISNVEQIQESVTLSENVQLSFSHIEQSVQSISEINTLVTSTSQEQFSLTERIASNTNNAFDLVNQNVSVINKTQKAARELSQLAVEQKKELEFFKV</sequence>
<feature type="domain" description="Methyl-accepting transducer" evidence="7">
    <location>
        <begin position="276"/>
        <end position="512"/>
    </location>
</feature>
<dbReference type="PROSITE" id="PS50111">
    <property type="entry name" value="CHEMOTAXIS_TRANSDUC_2"/>
    <property type="match status" value="1"/>
</dbReference>
<dbReference type="PANTHER" id="PTHR32089">
    <property type="entry name" value="METHYL-ACCEPTING CHEMOTAXIS PROTEIN MCPB"/>
    <property type="match status" value="1"/>
</dbReference>
<keyword evidence="6" id="KW-0812">Transmembrane</keyword>
<comment type="caution">
    <text evidence="8">The sequence shown here is derived from an EMBL/GenBank/DDBJ whole genome shotgun (WGS) entry which is preliminary data.</text>
</comment>
<organism evidence="8 9">
    <name type="scientific">Vibrio splendidus</name>
    <dbReference type="NCBI Taxonomy" id="29497"/>
    <lineage>
        <taxon>Bacteria</taxon>
        <taxon>Pseudomonadati</taxon>
        <taxon>Pseudomonadota</taxon>
        <taxon>Gammaproteobacteria</taxon>
        <taxon>Vibrionales</taxon>
        <taxon>Vibrionaceae</taxon>
        <taxon>Vibrio</taxon>
    </lineage>
</organism>
<evidence type="ECO:0000259" key="7">
    <source>
        <dbReference type="PROSITE" id="PS50111"/>
    </source>
</evidence>
<dbReference type="GO" id="GO:0007165">
    <property type="term" value="P:signal transduction"/>
    <property type="evidence" value="ECO:0007669"/>
    <property type="project" value="UniProtKB-KW"/>
</dbReference>
<keyword evidence="6" id="KW-0472">Membrane</keyword>
<feature type="coiled-coil region" evidence="5">
    <location>
        <begin position="76"/>
        <end position="110"/>
    </location>
</feature>
<comment type="similarity">
    <text evidence="3">Belongs to the methyl-accepting chemotaxis (MCP) protein family.</text>
</comment>
<dbReference type="Proteomes" id="UP000244197">
    <property type="component" value="Unassembled WGS sequence"/>
</dbReference>
<dbReference type="InterPro" id="IPR004089">
    <property type="entry name" value="MCPsignal_dom"/>
</dbReference>
<dbReference type="InterPro" id="IPR024478">
    <property type="entry name" value="HlyB_4HB_MCP"/>
</dbReference>
<dbReference type="RefSeq" id="WP_102461748.1">
    <property type="nucleotide sequence ID" value="NZ_MCWA02000001.1"/>
</dbReference>
<dbReference type="CDD" id="cd19411">
    <property type="entry name" value="MCP2201-like_sensor"/>
    <property type="match status" value="1"/>
</dbReference>
<feature type="transmembrane region" description="Helical" evidence="6">
    <location>
        <begin position="12"/>
        <end position="33"/>
    </location>
</feature>
<evidence type="ECO:0000256" key="5">
    <source>
        <dbReference type="SAM" id="Coils"/>
    </source>
</evidence>
<dbReference type="GO" id="GO:0016020">
    <property type="term" value="C:membrane"/>
    <property type="evidence" value="ECO:0007669"/>
    <property type="project" value="UniProtKB-SubCell"/>
</dbReference>
<evidence type="ECO:0000256" key="2">
    <source>
        <dbReference type="ARBA" id="ARBA00023224"/>
    </source>
</evidence>
<dbReference type="Pfam" id="PF12729">
    <property type="entry name" value="4HB_MCP_1"/>
    <property type="match status" value="1"/>
</dbReference>
<keyword evidence="2 4" id="KW-0807">Transducer</keyword>
<evidence type="ECO:0000256" key="4">
    <source>
        <dbReference type="PROSITE-ProRule" id="PRU00284"/>
    </source>
</evidence>
<keyword evidence="5" id="KW-0175">Coiled coil</keyword>
<evidence type="ECO:0000256" key="1">
    <source>
        <dbReference type="ARBA" id="ARBA00004370"/>
    </source>
</evidence>
<comment type="subcellular location">
    <subcellularLocation>
        <location evidence="1">Membrane</location>
    </subcellularLocation>
</comment>
<evidence type="ECO:0000313" key="9">
    <source>
        <dbReference type="Proteomes" id="UP000244197"/>
    </source>
</evidence>
<proteinExistence type="inferred from homology"/>
<evidence type="ECO:0000256" key="3">
    <source>
        <dbReference type="ARBA" id="ARBA00029447"/>
    </source>
</evidence>
<dbReference type="Pfam" id="PF00015">
    <property type="entry name" value="MCPsignal"/>
    <property type="match status" value="1"/>
</dbReference>
<evidence type="ECO:0000256" key="6">
    <source>
        <dbReference type="SAM" id="Phobius"/>
    </source>
</evidence>
<name>A0A2N7ELI9_VIBSP</name>
<dbReference type="EMBL" id="PIFK01000120">
    <property type="protein sequence ID" value="PTP17420.1"/>
    <property type="molecule type" value="Genomic_DNA"/>
</dbReference>
<dbReference type="CDD" id="cd11386">
    <property type="entry name" value="MCP_signal"/>
    <property type="match status" value="1"/>
</dbReference>
<dbReference type="AlphaFoldDB" id="A0A2N7ELI9"/>
<dbReference type="PANTHER" id="PTHR32089:SF33">
    <property type="entry name" value="TOXIN COREGULATED PILUS BIOSYNTHESIS PROTEIN I"/>
    <property type="match status" value="1"/>
</dbReference>
<dbReference type="GO" id="GO:0006935">
    <property type="term" value="P:chemotaxis"/>
    <property type="evidence" value="ECO:0007669"/>
    <property type="project" value="UniProtKB-ARBA"/>
</dbReference>
<accession>A0A2N7ELI9</accession>
<dbReference type="FunFam" id="1.10.287.950:FF:000001">
    <property type="entry name" value="Methyl-accepting chemotaxis sensory transducer"/>
    <property type="match status" value="1"/>
</dbReference>
<keyword evidence="6" id="KW-1133">Transmembrane helix</keyword>
<evidence type="ECO:0000313" key="8">
    <source>
        <dbReference type="EMBL" id="PTP17420.1"/>
    </source>
</evidence>